<gene>
    <name evidence="1" type="ORF">SAMN05216212_0487</name>
</gene>
<proteinExistence type="predicted"/>
<evidence type="ECO:0000313" key="1">
    <source>
        <dbReference type="EMBL" id="SDJ63266.1"/>
    </source>
</evidence>
<name>A0A1G8VAX3_9GAMM</name>
<protein>
    <submittedName>
        <fullName evidence="1">Uncharacterized protein</fullName>
    </submittedName>
</protein>
<dbReference type="EMBL" id="FNFH01000001">
    <property type="protein sequence ID" value="SDJ63266.1"/>
    <property type="molecule type" value="Genomic_DNA"/>
</dbReference>
<organism evidence="1 2">
    <name type="scientific">Microbulbifer yueqingensis</name>
    <dbReference type="NCBI Taxonomy" id="658219"/>
    <lineage>
        <taxon>Bacteria</taxon>
        <taxon>Pseudomonadati</taxon>
        <taxon>Pseudomonadota</taxon>
        <taxon>Gammaproteobacteria</taxon>
        <taxon>Cellvibrionales</taxon>
        <taxon>Microbulbiferaceae</taxon>
        <taxon>Microbulbifer</taxon>
    </lineage>
</organism>
<keyword evidence="2" id="KW-1185">Reference proteome</keyword>
<dbReference type="AlphaFoldDB" id="A0A1G8VAX3"/>
<sequence length="100" mass="10675">MGTCSFGTVLLAIATGRREFPSGRKALVRAPWQPALQPGCAEEHSPATCAGNHIQPYIDVSPKVTGTTARDGMAERAMRDGVTQWSLLAETGDANHCKNH</sequence>
<dbReference type="STRING" id="658219.SAMN05216212_0487"/>
<dbReference type="Proteomes" id="UP000199305">
    <property type="component" value="Unassembled WGS sequence"/>
</dbReference>
<accession>A0A1G8VAX3</accession>
<reference evidence="2" key="1">
    <citation type="submission" date="2016-10" db="EMBL/GenBank/DDBJ databases">
        <authorList>
            <person name="Varghese N."/>
            <person name="Submissions S."/>
        </authorList>
    </citation>
    <scope>NUCLEOTIDE SEQUENCE [LARGE SCALE GENOMIC DNA]</scope>
    <source>
        <strain evidence="2">CGMCC 1.10658</strain>
    </source>
</reference>
<evidence type="ECO:0000313" key="2">
    <source>
        <dbReference type="Proteomes" id="UP000199305"/>
    </source>
</evidence>